<evidence type="ECO:0000259" key="16">
    <source>
        <dbReference type="PROSITE" id="PS50902"/>
    </source>
</evidence>
<reference evidence="18 19" key="1">
    <citation type="journal article" date="2023" name="Elife">
        <title>Identification of key yeast species and microbe-microbe interactions impacting larval growth of Drosophila in the wild.</title>
        <authorList>
            <person name="Mure A."/>
            <person name="Sugiura Y."/>
            <person name="Maeda R."/>
            <person name="Honda K."/>
            <person name="Sakurai N."/>
            <person name="Takahashi Y."/>
            <person name="Watada M."/>
            <person name="Katoh T."/>
            <person name="Gotoh A."/>
            <person name="Gotoh Y."/>
            <person name="Taniguchi I."/>
            <person name="Nakamura K."/>
            <person name="Hayashi T."/>
            <person name="Katayama T."/>
            <person name="Uemura T."/>
            <person name="Hattori Y."/>
        </authorList>
    </citation>
    <scope>NUCLEOTIDE SEQUENCE [LARGE SCALE GENOMIC DNA]</scope>
    <source>
        <strain evidence="18 19">KH-74</strain>
    </source>
</reference>
<name>A0AAV5RQZ8_MAUHU</name>
<dbReference type="PANTHER" id="PTHR19384:SF17">
    <property type="entry name" value="NADPH--CYTOCHROME P450 REDUCTASE"/>
    <property type="match status" value="1"/>
</dbReference>
<dbReference type="GO" id="GO:0005741">
    <property type="term" value="C:mitochondrial outer membrane"/>
    <property type="evidence" value="ECO:0007669"/>
    <property type="project" value="UniProtKB-SubCell"/>
</dbReference>
<dbReference type="InterPro" id="IPR017938">
    <property type="entry name" value="Riboflavin_synthase-like_b-brl"/>
</dbReference>
<feature type="binding site" evidence="14">
    <location>
        <position position="294"/>
    </location>
    <ligand>
        <name>NADP(+)</name>
        <dbReference type="ChEBI" id="CHEBI:58349"/>
    </ligand>
</feature>
<feature type="binding site" evidence="14">
    <location>
        <begin position="485"/>
        <end position="488"/>
    </location>
    <ligand>
        <name>FAD</name>
        <dbReference type="ChEBI" id="CHEBI:57692"/>
    </ligand>
</feature>
<dbReference type="InterPro" id="IPR039261">
    <property type="entry name" value="FNR_nucleotide-bd"/>
</dbReference>
<evidence type="ECO:0000256" key="11">
    <source>
        <dbReference type="ARBA" id="ARBA00023136"/>
    </source>
</evidence>
<evidence type="ECO:0000256" key="3">
    <source>
        <dbReference type="ARBA" id="ARBA00022692"/>
    </source>
</evidence>
<keyword evidence="12 14" id="KW-1207">Sterol metabolism</keyword>
<dbReference type="EC" id="1.6.2.4" evidence="14 15"/>
<feature type="binding site" evidence="14">
    <location>
        <begin position="116"/>
        <end position="119"/>
    </location>
    <ligand>
        <name>FMN</name>
        <dbReference type="ChEBI" id="CHEBI:58210"/>
    </ligand>
</feature>
<evidence type="ECO:0000256" key="4">
    <source>
        <dbReference type="ARBA" id="ARBA00022824"/>
    </source>
</evidence>
<dbReference type="Pfam" id="PF00667">
    <property type="entry name" value="FAD_binding_1"/>
    <property type="match status" value="1"/>
</dbReference>
<feature type="binding site" evidence="14">
    <location>
        <begin position="624"/>
        <end position="628"/>
    </location>
    <ligand>
        <name>NADP(+)</name>
        <dbReference type="ChEBI" id="CHEBI:58349"/>
    </ligand>
</feature>
<dbReference type="Gene3D" id="3.40.50.360">
    <property type="match status" value="1"/>
</dbReference>
<dbReference type="InterPro" id="IPR003097">
    <property type="entry name" value="CysJ-like_FAD-binding"/>
</dbReference>
<keyword evidence="8" id="KW-1133">Transmembrane helix</keyword>
<evidence type="ECO:0000256" key="12">
    <source>
        <dbReference type="ARBA" id="ARBA00023166"/>
    </source>
</evidence>
<dbReference type="InterPro" id="IPR001094">
    <property type="entry name" value="Flavdoxin-like"/>
</dbReference>
<dbReference type="GO" id="GO:0005789">
    <property type="term" value="C:endoplasmic reticulum membrane"/>
    <property type="evidence" value="ECO:0007669"/>
    <property type="project" value="UniProtKB-SubCell"/>
</dbReference>
<keyword evidence="6 14" id="KW-0521">NADP</keyword>
<feature type="binding site" evidence="14">
    <location>
        <position position="698"/>
    </location>
    <ligand>
        <name>FAD</name>
        <dbReference type="ChEBI" id="CHEBI:57692"/>
    </ligand>
</feature>
<comment type="similarity">
    <text evidence="14">Belongs to the NADPH--cytochrome P450 reductase family.</text>
</comment>
<comment type="cofactor">
    <cofactor evidence="14">
        <name>FMN</name>
        <dbReference type="ChEBI" id="CHEBI:58210"/>
    </cofactor>
    <text evidence="14">Binds 1 FMN per monomer.</text>
</comment>
<dbReference type="Pfam" id="PF00175">
    <property type="entry name" value="NAD_binding_1"/>
    <property type="match status" value="1"/>
</dbReference>
<dbReference type="PIRSF" id="PIRSF000208">
    <property type="entry name" value="P450R"/>
    <property type="match status" value="1"/>
</dbReference>
<evidence type="ECO:0000256" key="6">
    <source>
        <dbReference type="ARBA" id="ARBA00022857"/>
    </source>
</evidence>
<dbReference type="PROSITE" id="PS51384">
    <property type="entry name" value="FAD_FR"/>
    <property type="match status" value="1"/>
</dbReference>
<dbReference type="InterPro" id="IPR001433">
    <property type="entry name" value="OxRdtase_FAD/NAD-bd"/>
</dbReference>
<keyword evidence="1 14" id="KW-0285">Flavoprotein</keyword>
<comment type="caution">
    <text evidence="14">Lacks conserved residue(s) required for the propagation of feature annotation.</text>
</comment>
<dbReference type="Pfam" id="PF00258">
    <property type="entry name" value="Flavodoxin_1"/>
    <property type="match status" value="1"/>
</dbReference>
<dbReference type="PROSITE" id="PS50902">
    <property type="entry name" value="FLAVODOXIN_LIKE"/>
    <property type="match status" value="1"/>
</dbReference>
<dbReference type="InterPro" id="IPR017927">
    <property type="entry name" value="FAD-bd_FR_type"/>
</dbReference>
<dbReference type="SUPFAM" id="SSF52218">
    <property type="entry name" value="Flavoproteins"/>
    <property type="match status" value="1"/>
</dbReference>
<evidence type="ECO:0000313" key="18">
    <source>
        <dbReference type="EMBL" id="GMM54029.1"/>
    </source>
</evidence>
<dbReference type="GO" id="GO:0005886">
    <property type="term" value="C:plasma membrane"/>
    <property type="evidence" value="ECO:0007669"/>
    <property type="project" value="UniProtKB-SubCell"/>
</dbReference>
<evidence type="ECO:0000256" key="10">
    <source>
        <dbReference type="ARBA" id="ARBA00023011"/>
    </source>
</evidence>
<feature type="binding site" evidence="14">
    <location>
        <begin position="154"/>
        <end position="163"/>
    </location>
    <ligand>
        <name>FMN</name>
        <dbReference type="ChEBI" id="CHEBI:58210"/>
    </ligand>
</feature>
<gene>
    <name evidence="14" type="primary">NCP1</name>
    <name evidence="18" type="ORF">DAKH74_006450</name>
</gene>
<accession>A0AAV5RQZ8</accession>
<dbReference type="Gene3D" id="3.40.50.80">
    <property type="entry name" value="Nucleotide-binding domain of ferredoxin-NADP reductase (FNR) module"/>
    <property type="match status" value="1"/>
</dbReference>
<dbReference type="Proteomes" id="UP001377567">
    <property type="component" value="Unassembled WGS sequence"/>
</dbReference>
<evidence type="ECO:0000313" key="19">
    <source>
        <dbReference type="Proteomes" id="UP001377567"/>
    </source>
</evidence>
<keyword evidence="10 14" id="KW-0756">Sterol biosynthesis</keyword>
<keyword evidence="5 14" id="KW-0274">FAD</keyword>
<keyword evidence="14" id="KW-0496">Mitochondrion</keyword>
<feature type="binding site" evidence="14">
    <location>
        <begin position="617"/>
        <end position="618"/>
    </location>
    <ligand>
        <name>NADP(+)</name>
        <dbReference type="ChEBI" id="CHEBI:58349"/>
    </ligand>
</feature>
<keyword evidence="14" id="KW-1000">Mitochondrion outer membrane</keyword>
<evidence type="ECO:0000256" key="15">
    <source>
        <dbReference type="PIRNR" id="PIRNR000208"/>
    </source>
</evidence>
<comment type="caution">
    <text evidence="18">The sequence shown here is derived from an EMBL/GenBank/DDBJ whole genome shotgun (WGS) entry which is preliminary data.</text>
</comment>
<keyword evidence="14" id="KW-0443">Lipid metabolism</keyword>
<keyword evidence="14" id="KW-1003">Cell membrane</keyword>
<feature type="binding site" evidence="14">
    <location>
        <begin position="466"/>
        <end position="468"/>
    </location>
    <ligand>
        <name>FAD</name>
        <dbReference type="ChEBI" id="CHEBI:57692"/>
    </ligand>
</feature>
<dbReference type="Gene3D" id="1.20.990.10">
    <property type="entry name" value="NADPH-cytochrome p450 Reductase, Chain A, domain 3"/>
    <property type="match status" value="1"/>
</dbReference>
<dbReference type="GO" id="GO:0005829">
    <property type="term" value="C:cytosol"/>
    <property type="evidence" value="ECO:0007669"/>
    <property type="project" value="TreeGrafter"/>
</dbReference>
<dbReference type="InterPro" id="IPR029039">
    <property type="entry name" value="Flavoprotein-like_sf"/>
</dbReference>
<organism evidence="18 19">
    <name type="scientific">Maudiozyma humilis</name>
    <name type="common">Sour dough yeast</name>
    <name type="synonym">Kazachstania humilis</name>
    <dbReference type="NCBI Taxonomy" id="51915"/>
    <lineage>
        <taxon>Eukaryota</taxon>
        <taxon>Fungi</taxon>
        <taxon>Dikarya</taxon>
        <taxon>Ascomycota</taxon>
        <taxon>Saccharomycotina</taxon>
        <taxon>Saccharomycetes</taxon>
        <taxon>Saccharomycetales</taxon>
        <taxon>Saccharomycetaceae</taxon>
        <taxon>Maudiozyma</taxon>
    </lineage>
</organism>
<keyword evidence="9 14" id="KW-0560">Oxidoreductase</keyword>
<comment type="similarity">
    <text evidence="14 15">In the C-terminal section; belongs to the flavoprotein pyridine nucleotide cytochrome reductase family.</text>
</comment>
<evidence type="ECO:0000256" key="8">
    <source>
        <dbReference type="ARBA" id="ARBA00022989"/>
    </source>
</evidence>
<dbReference type="InterPro" id="IPR023173">
    <property type="entry name" value="NADPH_Cyt_P450_Rdtase_alpha"/>
</dbReference>
<protein>
    <recommendedName>
        <fullName evidence="14 15">NADPH--cytochrome P450 reductase</fullName>
        <shortName evidence="14">CPR</shortName>
        <shortName evidence="14">P450R</shortName>
        <ecNumber evidence="14 15">1.6.2.4</ecNumber>
    </recommendedName>
</protein>
<comment type="function">
    <text evidence="14">This enzyme is required for electron transfer from NADP to cytochrome P450 in microsomes. It can also provide electron transfer to heme oxygenase and cytochrome B5. Involved in ergosterol biosynthesis.</text>
</comment>
<feature type="domain" description="FAD-binding FR-type" evidence="17">
    <location>
        <begin position="274"/>
        <end position="538"/>
    </location>
</feature>
<keyword evidence="14" id="KW-0444">Lipid biosynthesis</keyword>
<keyword evidence="7 14" id="KW-0752">Steroid biosynthesis</keyword>
<dbReference type="GO" id="GO:0003958">
    <property type="term" value="F:NADPH-hemoprotein reductase activity"/>
    <property type="evidence" value="ECO:0007669"/>
    <property type="project" value="UniProtKB-UniRule"/>
</dbReference>
<dbReference type="AlphaFoldDB" id="A0AAV5RQZ8"/>
<dbReference type="SUPFAM" id="SSF63380">
    <property type="entry name" value="Riboflavin synthase domain-like"/>
    <property type="match status" value="1"/>
</dbReference>
<evidence type="ECO:0000256" key="14">
    <source>
        <dbReference type="HAMAP-Rule" id="MF_03212"/>
    </source>
</evidence>
<dbReference type="PRINTS" id="PR00369">
    <property type="entry name" value="FLAVODOXIN"/>
</dbReference>
<dbReference type="FunFam" id="3.40.50.80:FF:000001">
    <property type="entry name" value="NADPH--cytochrome P450 reductase 1"/>
    <property type="match status" value="1"/>
</dbReference>
<evidence type="ECO:0000256" key="5">
    <source>
        <dbReference type="ARBA" id="ARBA00022827"/>
    </source>
</evidence>
<dbReference type="InterPro" id="IPR008254">
    <property type="entry name" value="Flavodoxin/NO_synth"/>
</dbReference>
<dbReference type="Gene3D" id="2.40.30.10">
    <property type="entry name" value="Translation factors"/>
    <property type="match status" value="1"/>
</dbReference>
<feature type="binding site" evidence="14">
    <location>
        <position position="552"/>
    </location>
    <ligand>
        <name>NADP(+)</name>
        <dbReference type="ChEBI" id="CHEBI:58349"/>
    </ligand>
</feature>
<dbReference type="HAMAP" id="MF_03212">
    <property type="entry name" value="NCPR"/>
    <property type="match status" value="1"/>
</dbReference>
<dbReference type="GO" id="GO:0010181">
    <property type="term" value="F:FMN binding"/>
    <property type="evidence" value="ECO:0007669"/>
    <property type="project" value="UniProtKB-UniRule"/>
</dbReference>
<proteinExistence type="inferred from homology"/>
<keyword evidence="19" id="KW-1185">Reference proteome</keyword>
<feature type="binding site" evidence="14">
    <location>
        <begin position="65"/>
        <end position="70"/>
    </location>
    <ligand>
        <name>FMN</name>
        <dbReference type="ChEBI" id="CHEBI:58210"/>
    </ligand>
</feature>
<dbReference type="EMBL" id="BTGD01000001">
    <property type="protein sequence ID" value="GMM54029.1"/>
    <property type="molecule type" value="Genomic_DNA"/>
</dbReference>
<comment type="catalytic activity">
    <reaction evidence="14 15">
        <text>2 oxidized [cytochrome P450] + NADPH = 2 reduced [cytochrome P450] + NADP(+) + H(+)</text>
        <dbReference type="Rhea" id="RHEA:24040"/>
        <dbReference type="Rhea" id="RHEA-COMP:14627"/>
        <dbReference type="Rhea" id="RHEA-COMP:14628"/>
        <dbReference type="ChEBI" id="CHEBI:15378"/>
        <dbReference type="ChEBI" id="CHEBI:55376"/>
        <dbReference type="ChEBI" id="CHEBI:57783"/>
        <dbReference type="ChEBI" id="CHEBI:58349"/>
        <dbReference type="ChEBI" id="CHEBI:60344"/>
        <dbReference type="EC" id="1.6.2.4"/>
    </reaction>
</comment>
<evidence type="ECO:0000256" key="7">
    <source>
        <dbReference type="ARBA" id="ARBA00022955"/>
    </source>
</evidence>
<evidence type="ECO:0000256" key="1">
    <source>
        <dbReference type="ARBA" id="ARBA00022630"/>
    </source>
</evidence>
<comment type="subcellular location">
    <subcellularLocation>
        <location evidence="14">Endoplasmic reticulum membrane</location>
        <topology evidence="14">Single-pass membrane protein</topology>
        <orientation evidence="14">Cytoplasmic side</orientation>
    </subcellularLocation>
    <subcellularLocation>
        <location evidence="14">Mitochondrion outer membrane</location>
        <topology evidence="14">Single-pass membrane protein</topology>
        <orientation evidence="14">Cytoplasmic side</orientation>
    </subcellularLocation>
    <subcellularLocation>
        <location evidence="14">Cell membrane</location>
        <topology evidence="14">Single-pass membrane protein</topology>
        <orientation evidence="14">Cytoplasmic side</orientation>
    </subcellularLocation>
</comment>
<evidence type="ECO:0000256" key="13">
    <source>
        <dbReference type="ARBA" id="ARBA00023221"/>
    </source>
</evidence>
<keyword evidence="13 14" id="KW-0753">Steroid metabolism</keyword>
<evidence type="ECO:0000259" key="17">
    <source>
        <dbReference type="PROSITE" id="PS51384"/>
    </source>
</evidence>
<feature type="binding site" evidence="14">
    <location>
        <begin position="448"/>
        <end position="451"/>
    </location>
    <ligand>
        <name>FAD</name>
        <dbReference type="ChEBI" id="CHEBI:57692"/>
    </ligand>
</feature>
<dbReference type="GO" id="GO:0050660">
    <property type="term" value="F:flavin adenine dinucleotide binding"/>
    <property type="evidence" value="ECO:0007669"/>
    <property type="project" value="UniProtKB-UniRule"/>
</dbReference>
<feature type="domain" description="Flavodoxin-like" evidence="16">
    <location>
        <begin position="59"/>
        <end position="206"/>
    </location>
</feature>
<dbReference type="GO" id="GO:0050661">
    <property type="term" value="F:NADP binding"/>
    <property type="evidence" value="ECO:0007669"/>
    <property type="project" value="UniProtKB-UniRule"/>
</dbReference>
<dbReference type="PANTHER" id="PTHR19384">
    <property type="entry name" value="NITRIC OXIDE SYNTHASE-RELATED"/>
    <property type="match status" value="1"/>
</dbReference>
<comment type="cofactor">
    <cofactor evidence="14">
        <name>FAD</name>
        <dbReference type="ChEBI" id="CHEBI:57692"/>
    </cofactor>
    <text evidence="14">Binds 1 FAD per monomer.</text>
</comment>
<keyword evidence="4 14" id="KW-0256">Endoplasmic reticulum</keyword>
<keyword evidence="2 14" id="KW-0288">FMN</keyword>
<dbReference type="PRINTS" id="PR00371">
    <property type="entry name" value="FPNCR"/>
</dbReference>
<sequence length="698" mass="77836">MDALDGWILALLAVAVALYYNFATIKDILYGDTDKSIGVSSASGSRDIATVIKECDKDYIVFYGSQTGTAEDYAKMFAKELVGRFSLKVMCADLENFDFETLNELPANVIVSFFISTYGEGDFPDGAVPFEEFLTSLDETEQPLNKLRFTMFGLGNSTYEFFNNAAKKATKNMTESGATLIGRLGSGDDGAATTDEDYLAWKEVVLDDIKDALALNEHEQVYEPSFKYTVLLGQDTEADPESISLGEPTKQYLPCNELPFSKQLNVQTGPFNNAFPYLAPMVRSKELFAPESNRNCIHAEFDLSGSNIKYSTGDHLAVWPSNTNEAVQLFIAAFDLNEDEVFDLTPADPTVVLPFPCPTTIGSVVRYYLEITGPISRQFFSALVQFAPNNSIRTRLSELSKDKDLFATEIHSKCFNVADAVLYLSNDMPWKTVPFEFLIESVPLLKPRYYSISSSSMTEKQTVHITAIVEENVTAEDSPVKSTFGVTTNLLRNMELSQNDDETTMEHTSVSYNLDGPRNLFQDYKLPVYVRRSTFKLPMNPKTPVIMIGPGTGVAPFRGFIRDRVKYASQEANANAPLGKHLLFYGCRNQNDFLYQDEWPSYATALDGALEMFVGFSRLPDTPKRYVQDLLKENESQVVTLLKQGAFIYVCGEAKGMAQGVHAALVDIISRGMFISTEDATEMVKMMKTSGKYQEDVW</sequence>
<dbReference type="FunFam" id="3.40.50.360:FF:000036">
    <property type="entry name" value="NADPH--cytochrome P450 reductase"/>
    <property type="match status" value="1"/>
</dbReference>
<dbReference type="InterPro" id="IPR023208">
    <property type="entry name" value="P450R"/>
</dbReference>
<feature type="binding site" evidence="14">
    <location>
        <position position="189"/>
    </location>
    <ligand>
        <name>FMN</name>
        <dbReference type="ChEBI" id="CHEBI:58210"/>
    </ligand>
</feature>
<dbReference type="GO" id="GO:0006696">
    <property type="term" value="P:ergosterol biosynthetic process"/>
    <property type="evidence" value="ECO:0007669"/>
    <property type="project" value="UniProtKB-UniRule"/>
</dbReference>
<keyword evidence="3" id="KW-0812">Transmembrane</keyword>
<evidence type="ECO:0000256" key="9">
    <source>
        <dbReference type="ARBA" id="ARBA00023002"/>
    </source>
</evidence>
<dbReference type="InterPro" id="IPR001709">
    <property type="entry name" value="Flavoprot_Pyr_Nucl_cyt_Rdtase"/>
</dbReference>
<comment type="similarity">
    <text evidence="14">In the N-terminal section; belongs to the flavodoxin family.</text>
</comment>
<keyword evidence="11 14" id="KW-0472">Membrane</keyword>
<evidence type="ECO:0000256" key="2">
    <source>
        <dbReference type="ARBA" id="ARBA00022643"/>
    </source>
</evidence>
<dbReference type="SUPFAM" id="SSF52343">
    <property type="entry name" value="Ferredoxin reductase-like, C-terminal NADP-linked domain"/>
    <property type="match status" value="1"/>
</dbReference>